<comment type="subcellular location">
    <subcellularLocation>
        <location evidence="1">Endomembrane system</location>
        <topology evidence="1">Multi-pass membrane protein</topology>
    </subcellularLocation>
</comment>
<keyword evidence="3" id="KW-0472">Membrane</keyword>
<dbReference type="InterPro" id="IPR000620">
    <property type="entry name" value="EamA_dom"/>
</dbReference>
<feature type="transmembrane region" description="Helical" evidence="3">
    <location>
        <begin position="272"/>
        <end position="291"/>
    </location>
</feature>
<dbReference type="GO" id="GO:0016020">
    <property type="term" value="C:membrane"/>
    <property type="evidence" value="ECO:0007669"/>
    <property type="project" value="InterPro"/>
</dbReference>
<dbReference type="EMBL" id="JACJVR010000110">
    <property type="protein sequence ID" value="MBB6694979.1"/>
    <property type="molecule type" value="Genomic_DNA"/>
</dbReference>
<feature type="domain" description="EamA" evidence="4">
    <location>
        <begin position="155"/>
        <end position="288"/>
    </location>
</feature>
<dbReference type="PANTHER" id="PTHR22911">
    <property type="entry name" value="ACYL-MALONYL CONDENSING ENZYME-RELATED"/>
    <property type="match status" value="1"/>
</dbReference>
<dbReference type="AlphaFoldDB" id="A0A841U593"/>
<dbReference type="PANTHER" id="PTHR22911:SF76">
    <property type="entry name" value="EAMA DOMAIN-CONTAINING PROTEIN"/>
    <property type="match status" value="1"/>
</dbReference>
<feature type="domain" description="EamA" evidence="4">
    <location>
        <begin position="18"/>
        <end position="142"/>
    </location>
</feature>
<keyword evidence="3" id="KW-1133">Transmembrane helix</keyword>
<feature type="transmembrane region" description="Helical" evidence="3">
    <location>
        <begin position="98"/>
        <end position="120"/>
    </location>
</feature>
<sequence length="308" mass="33094">MSTSSRRAPPVAPAVPLVVGMLAISFAPILVRYSDAPVSVQGMYRMLFTLVMMLPFGAKHLGPIRRVSAKDWVLLALAGFFLALHFLLWMASLDYTSIASSAIILSLEPVFVMAGAYFLFKDRPRRTALAGMAIALAGVVLVGSGDSGVSKSAVLGDVLSFLGTLAVVVNMLIAKRLLERVPSYLYSLIVFAVTFLCFWGYNLAGGIPVTGYPPREWLVFALLAFVPTVLGHMIFNWLLQYVKPTTISMSVLAEPIGASLLGMALFREMVGGFQLAGGALVILGLVLYMRAEQADAPKIDKDPETASA</sequence>
<feature type="transmembrane region" description="Helical" evidence="3">
    <location>
        <begin position="153"/>
        <end position="173"/>
    </location>
</feature>
<evidence type="ECO:0000259" key="4">
    <source>
        <dbReference type="Pfam" id="PF00892"/>
    </source>
</evidence>
<dbReference type="InterPro" id="IPR037185">
    <property type="entry name" value="EmrE-like"/>
</dbReference>
<accession>A0A841U593</accession>
<comment type="similarity">
    <text evidence="2">Belongs to the EamA transporter family.</text>
</comment>
<comment type="caution">
    <text evidence="5">The sequence shown here is derived from an EMBL/GenBank/DDBJ whole genome shotgun (WGS) entry which is preliminary data.</text>
</comment>
<evidence type="ECO:0000256" key="1">
    <source>
        <dbReference type="ARBA" id="ARBA00004127"/>
    </source>
</evidence>
<dbReference type="RefSeq" id="WP_185138939.1">
    <property type="nucleotide sequence ID" value="NZ_JACJVR010000110.1"/>
</dbReference>
<evidence type="ECO:0000313" key="6">
    <source>
        <dbReference type="Proteomes" id="UP000553776"/>
    </source>
</evidence>
<evidence type="ECO:0000256" key="2">
    <source>
        <dbReference type="ARBA" id="ARBA00007362"/>
    </source>
</evidence>
<gene>
    <name evidence="5" type="ORF">H7B90_26650</name>
</gene>
<feature type="transmembrane region" description="Helical" evidence="3">
    <location>
        <begin position="43"/>
        <end position="61"/>
    </location>
</feature>
<feature type="transmembrane region" description="Helical" evidence="3">
    <location>
        <begin position="185"/>
        <end position="205"/>
    </location>
</feature>
<feature type="transmembrane region" description="Helical" evidence="3">
    <location>
        <begin position="73"/>
        <end position="92"/>
    </location>
</feature>
<name>A0A841U593_9BACL</name>
<proteinExistence type="inferred from homology"/>
<dbReference type="Pfam" id="PF00892">
    <property type="entry name" value="EamA"/>
    <property type="match status" value="2"/>
</dbReference>
<feature type="transmembrane region" description="Helical" evidence="3">
    <location>
        <begin position="127"/>
        <end position="147"/>
    </location>
</feature>
<reference evidence="5 6" key="1">
    <citation type="submission" date="2020-08" db="EMBL/GenBank/DDBJ databases">
        <title>Cohnella phylogeny.</title>
        <authorList>
            <person name="Dunlap C."/>
        </authorList>
    </citation>
    <scope>NUCLEOTIDE SEQUENCE [LARGE SCALE GENOMIC DNA]</scope>
    <source>
        <strain evidence="5 6">DSM 25239</strain>
    </source>
</reference>
<dbReference type="Gene3D" id="1.10.3730.20">
    <property type="match status" value="1"/>
</dbReference>
<protein>
    <submittedName>
        <fullName evidence="5">DMT family transporter</fullName>
    </submittedName>
</protein>
<dbReference type="Proteomes" id="UP000553776">
    <property type="component" value="Unassembled WGS sequence"/>
</dbReference>
<keyword evidence="3" id="KW-0812">Transmembrane</keyword>
<evidence type="ECO:0000313" key="5">
    <source>
        <dbReference type="EMBL" id="MBB6694979.1"/>
    </source>
</evidence>
<keyword evidence="6" id="KW-1185">Reference proteome</keyword>
<feature type="transmembrane region" description="Helical" evidence="3">
    <location>
        <begin position="217"/>
        <end position="239"/>
    </location>
</feature>
<feature type="transmembrane region" description="Helical" evidence="3">
    <location>
        <begin position="12"/>
        <end position="31"/>
    </location>
</feature>
<evidence type="ECO:0000256" key="3">
    <source>
        <dbReference type="SAM" id="Phobius"/>
    </source>
</evidence>
<organism evidence="5 6">
    <name type="scientific">Cohnella xylanilytica</name>
    <dbReference type="NCBI Taxonomy" id="557555"/>
    <lineage>
        <taxon>Bacteria</taxon>
        <taxon>Bacillati</taxon>
        <taxon>Bacillota</taxon>
        <taxon>Bacilli</taxon>
        <taxon>Bacillales</taxon>
        <taxon>Paenibacillaceae</taxon>
        <taxon>Cohnella</taxon>
    </lineage>
</organism>
<feature type="transmembrane region" description="Helical" evidence="3">
    <location>
        <begin position="246"/>
        <end position="266"/>
    </location>
</feature>
<dbReference type="SUPFAM" id="SSF103481">
    <property type="entry name" value="Multidrug resistance efflux transporter EmrE"/>
    <property type="match status" value="2"/>
</dbReference>